<dbReference type="EMBL" id="AQHW01000015">
    <property type="protein sequence ID" value="KKB55735.1"/>
    <property type="molecule type" value="Genomic_DNA"/>
</dbReference>
<proteinExistence type="predicted"/>
<comment type="caution">
    <text evidence="1">The sequence shown here is derived from an EMBL/GenBank/DDBJ whole genome shotgun (WGS) entry which is preliminary data.</text>
</comment>
<gene>
    <name evidence="1" type="ORF">HMPREF1536_03209</name>
</gene>
<dbReference type="STRING" id="1203610.HMPREF1536_03209"/>
<protein>
    <submittedName>
        <fullName evidence="1">Uncharacterized protein</fullName>
    </submittedName>
</protein>
<name>A0A0F5JE02_9BACT</name>
<dbReference type="Proteomes" id="UP000033035">
    <property type="component" value="Unassembled WGS sequence"/>
</dbReference>
<accession>A0A0F5JE02</accession>
<keyword evidence="2" id="KW-1185">Reference proteome</keyword>
<dbReference type="HOGENOM" id="CLU_2181326_0_0_10"/>
<dbReference type="AlphaFoldDB" id="A0A0F5JE02"/>
<evidence type="ECO:0000313" key="1">
    <source>
        <dbReference type="EMBL" id="KKB55735.1"/>
    </source>
</evidence>
<organism evidence="1 2">
    <name type="scientific">Parabacteroides gordonii MS-1 = DSM 23371</name>
    <dbReference type="NCBI Taxonomy" id="1203610"/>
    <lineage>
        <taxon>Bacteria</taxon>
        <taxon>Pseudomonadati</taxon>
        <taxon>Bacteroidota</taxon>
        <taxon>Bacteroidia</taxon>
        <taxon>Bacteroidales</taxon>
        <taxon>Tannerellaceae</taxon>
        <taxon>Parabacteroides</taxon>
    </lineage>
</organism>
<dbReference type="RefSeq" id="WP_028726190.1">
    <property type="nucleotide sequence ID" value="NZ_AUAE01000008.1"/>
</dbReference>
<sequence>MRRIASHYIYWRKWYRMHYLELDAEGCFTGIYPLEQEIAGTEFYDGTLIPVPADVVFPAGEGFVPAQWISAADTVTKGAPVSVYRLTGFTPATSELGADNGSGDCHIQRL</sequence>
<evidence type="ECO:0000313" key="2">
    <source>
        <dbReference type="Proteomes" id="UP000033035"/>
    </source>
</evidence>
<reference evidence="1 2" key="1">
    <citation type="submission" date="2013-04" db="EMBL/GenBank/DDBJ databases">
        <title>The Genome Sequence of Parabacteroides gordonii DSM 23371.</title>
        <authorList>
            <consortium name="The Broad Institute Genomics Platform"/>
            <person name="Earl A."/>
            <person name="Ward D."/>
            <person name="Feldgarden M."/>
            <person name="Gevers D."/>
            <person name="Martens E."/>
            <person name="Sakamoto M."/>
            <person name="Benno Y."/>
            <person name="Suzuki N."/>
            <person name="Matsunaga N."/>
            <person name="Koshihara K."/>
            <person name="Seki M."/>
            <person name="Komiya H."/>
            <person name="Walker B."/>
            <person name="Young S."/>
            <person name="Zeng Q."/>
            <person name="Gargeya S."/>
            <person name="Fitzgerald M."/>
            <person name="Haas B."/>
            <person name="Abouelleil A."/>
            <person name="Allen A.W."/>
            <person name="Alvarado L."/>
            <person name="Arachchi H.M."/>
            <person name="Berlin A.M."/>
            <person name="Chapman S.B."/>
            <person name="Gainer-Dewar J."/>
            <person name="Goldberg J."/>
            <person name="Griggs A."/>
            <person name="Gujja S."/>
            <person name="Hansen M."/>
            <person name="Howarth C."/>
            <person name="Imamovic A."/>
            <person name="Ireland A."/>
            <person name="Larimer J."/>
            <person name="McCowan C."/>
            <person name="Murphy C."/>
            <person name="Pearson M."/>
            <person name="Poon T.W."/>
            <person name="Priest M."/>
            <person name="Roberts A."/>
            <person name="Saif S."/>
            <person name="Shea T."/>
            <person name="Sisk P."/>
            <person name="Sykes S."/>
            <person name="Wortman J."/>
            <person name="Nusbaum C."/>
            <person name="Birren B."/>
        </authorList>
    </citation>
    <scope>NUCLEOTIDE SEQUENCE [LARGE SCALE GENOMIC DNA]</scope>
    <source>
        <strain evidence="1 2">MS-1</strain>
    </source>
</reference>